<name>A0A1Y1V6H5_9FUNG</name>
<dbReference type="GO" id="GO:0005634">
    <property type="term" value="C:nucleus"/>
    <property type="evidence" value="ECO:0007669"/>
    <property type="project" value="UniProtKB-SubCell"/>
</dbReference>
<reference evidence="9 10" key="2">
    <citation type="submission" date="2016-08" db="EMBL/GenBank/DDBJ databases">
        <title>Pervasive Adenine N6-methylation of Active Genes in Fungi.</title>
        <authorList>
            <consortium name="DOE Joint Genome Institute"/>
            <person name="Mondo S.J."/>
            <person name="Dannebaum R.O."/>
            <person name="Kuo R.C."/>
            <person name="Labutti K."/>
            <person name="Haridas S."/>
            <person name="Kuo A."/>
            <person name="Salamov A."/>
            <person name="Ahrendt S.R."/>
            <person name="Lipzen A."/>
            <person name="Sullivan W."/>
            <person name="Andreopoulos W.B."/>
            <person name="Clum A."/>
            <person name="Lindquist E."/>
            <person name="Daum C."/>
            <person name="Ramamoorthy G.K."/>
            <person name="Gryganskyi A."/>
            <person name="Culley D."/>
            <person name="Magnuson J.K."/>
            <person name="James T.Y."/>
            <person name="O'Malley M.A."/>
            <person name="Stajich J.E."/>
            <person name="Spatafora J.W."/>
            <person name="Visel A."/>
            <person name="Grigoriev I.V."/>
        </authorList>
    </citation>
    <scope>NUCLEOTIDE SEQUENCE [LARGE SCALE GENOMIC DNA]</scope>
    <source>
        <strain evidence="10">finn</strain>
    </source>
</reference>
<evidence type="ECO:0000256" key="5">
    <source>
        <dbReference type="ARBA" id="ARBA00023242"/>
    </source>
</evidence>
<reference evidence="9 10" key="1">
    <citation type="submission" date="2016-08" db="EMBL/GenBank/DDBJ databases">
        <title>Genomes of anaerobic fungi encode conserved fungal cellulosomes for biomass hydrolysis.</title>
        <authorList>
            <consortium name="DOE Joint Genome Institute"/>
            <person name="Haitjema C.H."/>
            <person name="Gilmore S.P."/>
            <person name="Henske J.K."/>
            <person name="Solomon K.V."/>
            <person name="De Groot R."/>
            <person name="Kuo A."/>
            <person name="Mondo S.J."/>
            <person name="Salamov A.A."/>
            <person name="Labutti K."/>
            <person name="Zhao Z."/>
            <person name="Chiniquy J."/>
            <person name="Barry K."/>
            <person name="Brewer H.M."/>
            <person name="Purvine S.O."/>
            <person name="Wright A.T."/>
            <person name="Boxma B."/>
            <person name="Van Alen T."/>
            <person name="Hackstein J.H."/>
            <person name="Baker S.E."/>
            <person name="Grigoriev I.V."/>
            <person name="O'Malley M.A."/>
        </authorList>
    </citation>
    <scope>NUCLEOTIDE SEQUENCE [LARGE SCALE GENOMIC DNA]</scope>
    <source>
        <strain evidence="10">finn</strain>
    </source>
</reference>
<dbReference type="FunFam" id="1.10.10.10:FF:000030">
    <property type="entry name" value="Forkhead box protein K2"/>
    <property type="match status" value="1"/>
</dbReference>
<evidence type="ECO:0000313" key="10">
    <source>
        <dbReference type="Proteomes" id="UP000193719"/>
    </source>
</evidence>
<evidence type="ECO:0000256" key="7">
    <source>
        <dbReference type="SAM" id="MobiDB-lite"/>
    </source>
</evidence>
<proteinExistence type="predicted"/>
<dbReference type="InterPro" id="IPR018122">
    <property type="entry name" value="TF_fork_head_CS_1"/>
</dbReference>
<sequence>MSKFQNDMNIKQEDINTIPFPNIEINNKNINQIPKYFINSNNDKNGNYSTIQNVTIPNSSETSFQIQDAIPNYTPLDVATTASLSSLYTSNNSSYNTNTTANLNTISATVNSELNNIQSIKSSSNSPTININSNNITITTTTPSPQNTVSTQITPTVLPFPSVKMLDGNTSTLSNNHLISANSNESSITTSTSNNNLNNNNNSTTGGGDGTTTTNNNTNGNENNSETNSPNHTPKVNAKSFLNSNGVLDSDFKPESTGNGKPPYSYATLISYAIQTHPNKQMTLNEIYSWITDHYPYYKKAGNGWKNSIRHNLSLNRLFIRVPRPINEPGKGSYWTVDPSITEDGNSSISKTRSSRTFSDPVPYNMYPNYNIPEGPYSAPVYLQQQQPQIQYQQYYNNGMNSQYQVGNQYLLLNNQQQQQQGYYINYQNQNRQNNFLQAQQPQPQQAYVSPNMNYDTLQVPQKQAQHLSPQMYSQQNPQTIKSPQMYNQQPPQTTISPQLYNQQPQTTISPQLYSQQPQPTISPQLYNQQIQPMKPTQKLSSQVNPTLYQAQINRASQLHYPIPNSSSTLFAPYNNNSSSTYTSTTNKKKVMNRCRSASNGIPLINHNPTSMASLSNVLIDNPVNINNQPISFIEKNTMKPTTTTTATVSIESSSLTPEMSLISNSTQSAITTMSTVTAMPSIPTTTNATTNNTLDFPRANIPESTSTNSLMQRDYSTGSLDSLCQVFYEKSEVTSNKPTESFAALAGNDNFGAQNQMYNNVSVTYQGRAEDIIANAPLNGTTGNTILQPIIEVQGQTNIPTTNTQTPYQF</sequence>
<feature type="region of interest" description="Disordered" evidence="7">
    <location>
        <begin position="184"/>
        <end position="260"/>
    </location>
</feature>
<feature type="DNA-binding region" description="Fork-head" evidence="6">
    <location>
        <begin position="261"/>
        <end position="356"/>
    </location>
</feature>
<dbReference type="PROSITE" id="PS50039">
    <property type="entry name" value="FORK_HEAD_3"/>
    <property type="match status" value="1"/>
</dbReference>
<dbReference type="PROSITE" id="PS00658">
    <property type="entry name" value="FORK_HEAD_2"/>
    <property type="match status" value="1"/>
</dbReference>
<dbReference type="InterPro" id="IPR045912">
    <property type="entry name" value="FOXJ2/3-like"/>
</dbReference>
<dbReference type="InterPro" id="IPR001766">
    <property type="entry name" value="Fork_head_dom"/>
</dbReference>
<dbReference type="GO" id="GO:0000978">
    <property type="term" value="F:RNA polymerase II cis-regulatory region sequence-specific DNA binding"/>
    <property type="evidence" value="ECO:0007669"/>
    <property type="project" value="TreeGrafter"/>
</dbReference>
<dbReference type="PRINTS" id="PR00053">
    <property type="entry name" value="FORKHEAD"/>
</dbReference>
<dbReference type="OrthoDB" id="5954824at2759"/>
<dbReference type="SMART" id="SM00339">
    <property type="entry name" value="FH"/>
    <property type="match status" value="1"/>
</dbReference>
<dbReference type="PANTHER" id="PTHR46078">
    <property type="entry name" value="FORKHEAD BOX PROTEIN J2 FAMILY MEMBER"/>
    <property type="match status" value="1"/>
</dbReference>
<feature type="compositionally biased region" description="Polar residues" evidence="7">
    <location>
        <begin position="703"/>
        <end position="713"/>
    </location>
</feature>
<evidence type="ECO:0000256" key="2">
    <source>
        <dbReference type="ARBA" id="ARBA00023015"/>
    </source>
</evidence>
<gene>
    <name evidence="9" type="ORF">BCR36DRAFT_330161</name>
</gene>
<dbReference type="EMBL" id="MCFH01000029">
    <property type="protein sequence ID" value="ORX47922.1"/>
    <property type="molecule type" value="Genomic_DNA"/>
</dbReference>
<dbReference type="AlphaFoldDB" id="A0A1Y1V6H5"/>
<dbReference type="PROSITE" id="PS00657">
    <property type="entry name" value="FORK_HEAD_1"/>
    <property type="match status" value="1"/>
</dbReference>
<keyword evidence="2" id="KW-0805">Transcription regulation</keyword>
<dbReference type="PANTHER" id="PTHR46078:SF2">
    <property type="entry name" value="FORK-HEAD DOMAIN-CONTAINING PROTEIN"/>
    <property type="match status" value="1"/>
</dbReference>
<dbReference type="CDD" id="cd20024">
    <property type="entry name" value="FH_FOXJ2-like"/>
    <property type="match status" value="1"/>
</dbReference>
<evidence type="ECO:0000256" key="1">
    <source>
        <dbReference type="ARBA" id="ARBA00004123"/>
    </source>
</evidence>
<evidence type="ECO:0000256" key="4">
    <source>
        <dbReference type="ARBA" id="ARBA00023163"/>
    </source>
</evidence>
<feature type="compositionally biased region" description="Low complexity" evidence="7">
    <location>
        <begin position="211"/>
        <end position="231"/>
    </location>
</feature>
<comment type="caution">
    <text evidence="9">The sequence shown here is derived from an EMBL/GenBank/DDBJ whole genome shotgun (WGS) entry which is preliminary data.</text>
</comment>
<keyword evidence="5 6" id="KW-0539">Nucleus</keyword>
<accession>A0A1Y1V6H5</accession>
<dbReference type="SUPFAM" id="SSF46785">
    <property type="entry name" value="Winged helix' DNA-binding domain"/>
    <property type="match status" value="1"/>
</dbReference>
<keyword evidence="10" id="KW-1185">Reference proteome</keyword>
<dbReference type="Proteomes" id="UP000193719">
    <property type="component" value="Unassembled WGS sequence"/>
</dbReference>
<keyword evidence="3 6" id="KW-0238">DNA-binding</keyword>
<feature type="region of interest" description="Disordered" evidence="7">
    <location>
        <begin position="682"/>
        <end position="713"/>
    </location>
</feature>
<dbReference type="Gene3D" id="1.10.10.10">
    <property type="entry name" value="Winged helix-like DNA-binding domain superfamily/Winged helix DNA-binding domain"/>
    <property type="match status" value="1"/>
</dbReference>
<comment type="subcellular location">
    <subcellularLocation>
        <location evidence="1 6">Nucleus</location>
    </subcellularLocation>
</comment>
<keyword evidence="4" id="KW-0804">Transcription</keyword>
<evidence type="ECO:0000256" key="6">
    <source>
        <dbReference type="PROSITE-ProRule" id="PRU00089"/>
    </source>
</evidence>
<protein>
    <recommendedName>
        <fullName evidence="8">Fork-head domain-containing protein</fullName>
    </recommendedName>
</protein>
<dbReference type="InterPro" id="IPR036388">
    <property type="entry name" value="WH-like_DNA-bd_sf"/>
</dbReference>
<feature type="compositionally biased region" description="Low complexity" evidence="7">
    <location>
        <begin position="184"/>
        <end position="204"/>
    </location>
</feature>
<feature type="domain" description="Fork-head" evidence="8">
    <location>
        <begin position="261"/>
        <end position="356"/>
    </location>
</feature>
<dbReference type="STRING" id="1754191.A0A1Y1V6H5"/>
<dbReference type="InterPro" id="IPR030456">
    <property type="entry name" value="TF_fork_head_CS_2"/>
</dbReference>
<organism evidence="9 10">
    <name type="scientific">Piromyces finnis</name>
    <dbReference type="NCBI Taxonomy" id="1754191"/>
    <lineage>
        <taxon>Eukaryota</taxon>
        <taxon>Fungi</taxon>
        <taxon>Fungi incertae sedis</taxon>
        <taxon>Chytridiomycota</taxon>
        <taxon>Chytridiomycota incertae sedis</taxon>
        <taxon>Neocallimastigomycetes</taxon>
        <taxon>Neocallimastigales</taxon>
        <taxon>Neocallimastigaceae</taxon>
        <taxon>Piromyces</taxon>
    </lineage>
</organism>
<evidence type="ECO:0000259" key="8">
    <source>
        <dbReference type="PROSITE" id="PS50039"/>
    </source>
</evidence>
<dbReference type="Pfam" id="PF00250">
    <property type="entry name" value="Forkhead"/>
    <property type="match status" value="1"/>
</dbReference>
<evidence type="ECO:0000256" key="3">
    <source>
        <dbReference type="ARBA" id="ARBA00023125"/>
    </source>
</evidence>
<dbReference type="GO" id="GO:0000981">
    <property type="term" value="F:DNA-binding transcription factor activity, RNA polymerase II-specific"/>
    <property type="evidence" value="ECO:0007669"/>
    <property type="project" value="TreeGrafter"/>
</dbReference>
<feature type="compositionally biased region" description="Low complexity" evidence="7">
    <location>
        <begin position="685"/>
        <end position="694"/>
    </location>
</feature>
<evidence type="ECO:0000313" key="9">
    <source>
        <dbReference type="EMBL" id="ORX47922.1"/>
    </source>
</evidence>
<dbReference type="InterPro" id="IPR036390">
    <property type="entry name" value="WH_DNA-bd_sf"/>
</dbReference>